<keyword evidence="3" id="KW-1185">Reference proteome</keyword>
<protein>
    <recommendedName>
        <fullName evidence="4">Lactococcin 972 family bacteriocin</fullName>
    </recommendedName>
</protein>
<dbReference type="Proteomes" id="UP000598426">
    <property type="component" value="Unassembled WGS sequence"/>
</dbReference>
<evidence type="ECO:0000313" key="2">
    <source>
        <dbReference type="EMBL" id="MBD3941324.1"/>
    </source>
</evidence>
<evidence type="ECO:0000313" key="3">
    <source>
        <dbReference type="Proteomes" id="UP000598426"/>
    </source>
</evidence>
<evidence type="ECO:0000256" key="1">
    <source>
        <dbReference type="SAM" id="SignalP"/>
    </source>
</evidence>
<gene>
    <name evidence="2" type="ORF">IF188_06375</name>
</gene>
<reference evidence="2 3" key="1">
    <citation type="submission" date="2020-09" db="EMBL/GenBank/DDBJ databases">
        <title>Isolation and identification of active actinomycetes.</title>
        <authorList>
            <person name="Li X."/>
        </authorList>
    </citation>
    <scope>NUCLEOTIDE SEQUENCE [LARGE SCALE GENOMIC DNA]</scope>
    <source>
        <strain evidence="2 3">NEAU-LLC</strain>
    </source>
</reference>
<comment type="caution">
    <text evidence="2">The sequence shown here is derived from an EMBL/GenBank/DDBJ whole genome shotgun (WGS) entry which is preliminary data.</text>
</comment>
<sequence length="108" mass="10848">MKNKVGAVVLAGALAVVFALAPAGAALAVSKTGYKGCGASAPYSWLTSYSTGSVTHKGPGASPSVIFINGTTWTHRYSQGAFNGGSWSVSTGGALDDAGTYAYCTNYT</sequence>
<organism evidence="2 3">
    <name type="scientific">Microbacterium helvum</name>
    <dbReference type="NCBI Taxonomy" id="2773713"/>
    <lineage>
        <taxon>Bacteria</taxon>
        <taxon>Bacillati</taxon>
        <taxon>Actinomycetota</taxon>
        <taxon>Actinomycetes</taxon>
        <taxon>Micrococcales</taxon>
        <taxon>Microbacteriaceae</taxon>
        <taxon>Microbacterium</taxon>
    </lineage>
</organism>
<dbReference type="EMBL" id="JACXZS010000003">
    <property type="protein sequence ID" value="MBD3941324.1"/>
    <property type="molecule type" value="Genomic_DNA"/>
</dbReference>
<keyword evidence="1" id="KW-0732">Signal</keyword>
<name>A0ABR8NMC1_9MICO</name>
<accession>A0ABR8NMC1</accession>
<feature type="signal peptide" evidence="1">
    <location>
        <begin position="1"/>
        <end position="28"/>
    </location>
</feature>
<feature type="chain" id="PRO_5046108426" description="Lactococcin 972 family bacteriocin" evidence="1">
    <location>
        <begin position="29"/>
        <end position="108"/>
    </location>
</feature>
<proteinExistence type="predicted"/>
<dbReference type="RefSeq" id="WP_191170949.1">
    <property type="nucleotide sequence ID" value="NZ_JACXZS010000003.1"/>
</dbReference>
<evidence type="ECO:0008006" key="4">
    <source>
        <dbReference type="Google" id="ProtNLM"/>
    </source>
</evidence>